<gene>
    <name evidence="2" type="ORF">WDU99_01685</name>
</gene>
<sequence>MNAQIALEPSGPVIPQWTFADRLRKARQQTGFGQKEFAEHIGAKASAYAQWEAGNNQPRNIVSVAKSIELLTRIPAAWLLGIGDAPRAPEAPSLTV</sequence>
<dbReference type="InterPro" id="IPR001387">
    <property type="entry name" value="Cro/C1-type_HTH"/>
</dbReference>
<reference evidence="2 3" key="1">
    <citation type="submission" date="2024-02" db="EMBL/GenBank/DDBJ databases">
        <authorList>
            <person name="Saticioglu I.B."/>
        </authorList>
    </citation>
    <scope>NUCLEOTIDE SEQUENCE [LARGE SCALE GENOMIC DNA]</scope>
    <source>
        <strain evidence="2 3">Mu-80</strain>
    </source>
</reference>
<name>A0ABU8L7D5_9MICO</name>
<evidence type="ECO:0000313" key="2">
    <source>
        <dbReference type="EMBL" id="MEJ1087023.1"/>
    </source>
</evidence>
<dbReference type="Gene3D" id="1.10.260.40">
    <property type="entry name" value="lambda repressor-like DNA-binding domains"/>
    <property type="match status" value="1"/>
</dbReference>
<dbReference type="RefSeq" id="WP_337330696.1">
    <property type="nucleotide sequence ID" value="NZ_JBBDGM010000001.1"/>
</dbReference>
<dbReference type="EMBL" id="JBBDGM010000001">
    <property type="protein sequence ID" value="MEJ1087023.1"/>
    <property type="molecule type" value="Genomic_DNA"/>
</dbReference>
<proteinExistence type="predicted"/>
<evidence type="ECO:0000259" key="1">
    <source>
        <dbReference type="PROSITE" id="PS50943"/>
    </source>
</evidence>
<keyword evidence="3" id="KW-1185">Reference proteome</keyword>
<comment type="caution">
    <text evidence="2">The sequence shown here is derived from an EMBL/GenBank/DDBJ whole genome shotgun (WGS) entry which is preliminary data.</text>
</comment>
<evidence type="ECO:0000313" key="3">
    <source>
        <dbReference type="Proteomes" id="UP001371224"/>
    </source>
</evidence>
<dbReference type="CDD" id="cd00093">
    <property type="entry name" value="HTH_XRE"/>
    <property type="match status" value="1"/>
</dbReference>
<dbReference type="PROSITE" id="PS50943">
    <property type="entry name" value="HTH_CROC1"/>
    <property type="match status" value="1"/>
</dbReference>
<accession>A0ABU8L7D5</accession>
<organism evidence="2 3">
    <name type="scientific">Microbacterium bandirmense</name>
    <dbReference type="NCBI Taxonomy" id="3122050"/>
    <lineage>
        <taxon>Bacteria</taxon>
        <taxon>Bacillati</taxon>
        <taxon>Actinomycetota</taxon>
        <taxon>Actinomycetes</taxon>
        <taxon>Micrococcales</taxon>
        <taxon>Microbacteriaceae</taxon>
        <taxon>Microbacterium</taxon>
    </lineage>
</organism>
<dbReference type="SMART" id="SM00530">
    <property type="entry name" value="HTH_XRE"/>
    <property type="match status" value="1"/>
</dbReference>
<dbReference type="SUPFAM" id="SSF47413">
    <property type="entry name" value="lambda repressor-like DNA-binding domains"/>
    <property type="match status" value="1"/>
</dbReference>
<dbReference type="Pfam" id="PF13560">
    <property type="entry name" value="HTH_31"/>
    <property type="match status" value="1"/>
</dbReference>
<feature type="domain" description="HTH cro/C1-type" evidence="1">
    <location>
        <begin position="23"/>
        <end position="79"/>
    </location>
</feature>
<dbReference type="InterPro" id="IPR010982">
    <property type="entry name" value="Lambda_DNA-bd_dom_sf"/>
</dbReference>
<dbReference type="Proteomes" id="UP001371224">
    <property type="component" value="Unassembled WGS sequence"/>
</dbReference>
<protein>
    <submittedName>
        <fullName evidence="2">Helix-turn-helix domain-containing protein</fullName>
    </submittedName>
</protein>